<dbReference type="Gene3D" id="3.30.70.1060">
    <property type="entry name" value="Dimeric alpha+beta barrel"/>
    <property type="match status" value="1"/>
</dbReference>
<dbReference type="SUPFAM" id="SSF54909">
    <property type="entry name" value="Dimeric alpha+beta barrel"/>
    <property type="match status" value="1"/>
</dbReference>
<protein>
    <submittedName>
        <fullName evidence="3">YCII-related domain protein</fullName>
    </submittedName>
</protein>
<dbReference type="PANTHER" id="PTHR35174:SF3">
    <property type="entry name" value="BLL7171 PROTEIN"/>
    <property type="match status" value="1"/>
</dbReference>
<dbReference type="RefSeq" id="WP_145431488.1">
    <property type="nucleotide sequence ID" value="NZ_CP036339.1"/>
</dbReference>
<organism evidence="3 4">
    <name type="scientific">Lacipirellula limnantheis</name>
    <dbReference type="NCBI Taxonomy" id="2528024"/>
    <lineage>
        <taxon>Bacteria</taxon>
        <taxon>Pseudomonadati</taxon>
        <taxon>Planctomycetota</taxon>
        <taxon>Planctomycetia</taxon>
        <taxon>Pirellulales</taxon>
        <taxon>Lacipirellulaceae</taxon>
        <taxon>Lacipirellula</taxon>
    </lineage>
</organism>
<accession>A0A517TU19</accession>
<gene>
    <name evidence="3" type="ORF">I41_10420</name>
</gene>
<dbReference type="OrthoDB" id="9807535at2"/>
<proteinExistence type="inferred from homology"/>
<dbReference type="PANTHER" id="PTHR35174">
    <property type="entry name" value="BLL7171 PROTEIN-RELATED"/>
    <property type="match status" value="1"/>
</dbReference>
<dbReference type="InterPro" id="IPR005545">
    <property type="entry name" value="YCII"/>
</dbReference>
<dbReference type="EMBL" id="CP036339">
    <property type="protein sequence ID" value="QDT71881.1"/>
    <property type="molecule type" value="Genomic_DNA"/>
</dbReference>
<dbReference type="Pfam" id="PF03795">
    <property type="entry name" value="YCII"/>
    <property type="match status" value="1"/>
</dbReference>
<dbReference type="InterPro" id="IPR011008">
    <property type="entry name" value="Dimeric_a/b-barrel"/>
</dbReference>
<dbReference type="KEGG" id="llh:I41_10420"/>
<sequence>MKYMLLIYGAEDSWTENERQECFGESAALCRALADDGKFLAASPLHSVTTATSVRVRDGKRLVTDGPFAETREQLGGYFLVDAANLDEAIAIAGRIPGARKGTVEVRPVVEIDGLPK</sequence>
<feature type="domain" description="YCII-related" evidence="2">
    <location>
        <begin position="1"/>
        <end position="112"/>
    </location>
</feature>
<dbReference type="AlphaFoldDB" id="A0A517TU19"/>
<keyword evidence="4" id="KW-1185">Reference proteome</keyword>
<comment type="similarity">
    <text evidence="1">Belongs to the YciI family.</text>
</comment>
<dbReference type="Proteomes" id="UP000317909">
    <property type="component" value="Chromosome"/>
</dbReference>
<evidence type="ECO:0000256" key="1">
    <source>
        <dbReference type="ARBA" id="ARBA00007689"/>
    </source>
</evidence>
<evidence type="ECO:0000259" key="2">
    <source>
        <dbReference type="Pfam" id="PF03795"/>
    </source>
</evidence>
<evidence type="ECO:0000313" key="4">
    <source>
        <dbReference type="Proteomes" id="UP000317909"/>
    </source>
</evidence>
<evidence type="ECO:0000313" key="3">
    <source>
        <dbReference type="EMBL" id="QDT71881.1"/>
    </source>
</evidence>
<reference evidence="3 4" key="1">
    <citation type="submission" date="2019-02" db="EMBL/GenBank/DDBJ databases">
        <title>Deep-cultivation of Planctomycetes and their phenomic and genomic characterization uncovers novel biology.</title>
        <authorList>
            <person name="Wiegand S."/>
            <person name="Jogler M."/>
            <person name="Boedeker C."/>
            <person name="Pinto D."/>
            <person name="Vollmers J."/>
            <person name="Rivas-Marin E."/>
            <person name="Kohn T."/>
            <person name="Peeters S.H."/>
            <person name="Heuer A."/>
            <person name="Rast P."/>
            <person name="Oberbeckmann S."/>
            <person name="Bunk B."/>
            <person name="Jeske O."/>
            <person name="Meyerdierks A."/>
            <person name="Storesund J.E."/>
            <person name="Kallscheuer N."/>
            <person name="Luecker S."/>
            <person name="Lage O.M."/>
            <person name="Pohl T."/>
            <person name="Merkel B.J."/>
            <person name="Hornburger P."/>
            <person name="Mueller R.-W."/>
            <person name="Bruemmer F."/>
            <person name="Labrenz M."/>
            <person name="Spormann A.M."/>
            <person name="Op den Camp H."/>
            <person name="Overmann J."/>
            <person name="Amann R."/>
            <person name="Jetten M.S.M."/>
            <person name="Mascher T."/>
            <person name="Medema M.H."/>
            <person name="Devos D.P."/>
            <person name="Kaster A.-K."/>
            <person name="Ovreas L."/>
            <person name="Rohde M."/>
            <person name="Galperin M.Y."/>
            <person name="Jogler C."/>
        </authorList>
    </citation>
    <scope>NUCLEOTIDE SEQUENCE [LARGE SCALE GENOMIC DNA]</scope>
    <source>
        <strain evidence="3 4">I41</strain>
    </source>
</reference>
<name>A0A517TU19_9BACT</name>